<reference evidence="2" key="2">
    <citation type="submission" date="2016-06" db="EMBL/GenBank/DDBJ databases">
        <title>The genome of a short-lived fish provides insights into sex chromosome evolution and the genetic control of aging.</title>
        <authorList>
            <person name="Reichwald K."/>
            <person name="Felder M."/>
            <person name="Petzold A."/>
            <person name="Koch P."/>
            <person name="Groth M."/>
            <person name="Platzer M."/>
        </authorList>
    </citation>
    <scope>NUCLEOTIDE SEQUENCE</scope>
    <source>
        <tissue evidence="2">Brain</tissue>
    </source>
</reference>
<evidence type="ECO:0000256" key="1">
    <source>
        <dbReference type="SAM" id="MobiDB-lite"/>
    </source>
</evidence>
<name>A0A1A8I3A1_NOTKU</name>
<evidence type="ECO:0000313" key="2">
    <source>
        <dbReference type="EMBL" id="SBQ91395.1"/>
    </source>
</evidence>
<dbReference type="AlphaFoldDB" id="A0A1A8I3A1"/>
<feature type="region of interest" description="Disordered" evidence="1">
    <location>
        <begin position="78"/>
        <end position="104"/>
    </location>
</feature>
<sequence>MQLAEMKNMQMQLFSLQQEVTKVQAMRIDSQVGRAQTLCSADLPPDKMDKLQTDVLIGPDLQETHNIPHIAPSTLMISETSRDSGPAPPGVEPEELLLGPLLLQ</sequence>
<feature type="non-terminal residue" evidence="2">
    <location>
        <position position="104"/>
    </location>
</feature>
<proteinExistence type="predicted"/>
<protein>
    <submittedName>
        <fullName evidence="2">Uncharacterized protein</fullName>
    </submittedName>
</protein>
<reference evidence="2" key="1">
    <citation type="submission" date="2016-05" db="EMBL/GenBank/DDBJ databases">
        <authorList>
            <person name="Lavstsen T."/>
            <person name="Jespersen J.S."/>
        </authorList>
    </citation>
    <scope>NUCLEOTIDE SEQUENCE</scope>
    <source>
        <tissue evidence="2">Brain</tissue>
    </source>
</reference>
<dbReference type="EMBL" id="HAED01005365">
    <property type="protein sequence ID" value="SBQ91395.1"/>
    <property type="molecule type" value="Transcribed_RNA"/>
</dbReference>
<accession>A0A1A8I3A1</accession>
<organism evidence="2">
    <name type="scientific">Nothobranchius kuhntae</name>
    <name type="common">Beira killifish</name>
    <dbReference type="NCBI Taxonomy" id="321403"/>
    <lineage>
        <taxon>Eukaryota</taxon>
        <taxon>Metazoa</taxon>
        <taxon>Chordata</taxon>
        <taxon>Craniata</taxon>
        <taxon>Vertebrata</taxon>
        <taxon>Euteleostomi</taxon>
        <taxon>Actinopterygii</taxon>
        <taxon>Neopterygii</taxon>
        <taxon>Teleostei</taxon>
        <taxon>Neoteleostei</taxon>
        <taxon>Acanthomorphata</taxon>
        <taxon>Ovalentaria</taxon>
        <taxon>Atherinomorphae</taxon>
        <taxon>Cyprinodontiformes</taxon>
        <taxon>Nothobranchiidae</taxon>
        <taxon>Nothobranchius</taxon>
    </lineage>
</organism>
<gene>
    <name evidence="2" type="primary">Nfu_g_1_024428</name>
</gene>